<dbReference type="SMART" id="SM00209">
    <property type="entry name" value="TSP1"/>
    <property type="match status" value="1"/>
</dbReference>
<dbReference type="Bgee" id="ENSPPAG00000034070">
    <property type="expression patterns" value="Expressed in placenta and 4 other cell types or tissues"/>
</dbReference>
<dbReference type="PROSITE" id="PS50092">
    <property type="entry name" value="TSP1"/>
    <property type="match status" value="1"/>
</dbReference>
<evidence type="ECO:0000256" key="2">
    <source>
        <dbReference type="ARBA" id="ARBA00010198"/>
    </source>
</evidence>
<evidence type="ECO:0000256" key="3">
    <source>
        <dbReference type="ARBA" id="ARBA00022525"/>
    </source>
</evidence>
<dbReference type="Pfam" id="PF03782">
    <property type="entry name" value="AMOP"/>
    <property type="match status" value="1"/>
</dbReference>
<evidence type="ECO:0000256" key="7">
    <source>
        <dbReference type="SAM" id="SignalP"/>
    </source>
</evidence>
<dbReference type="PANTHER" id="PTHR10239">
    <property type="entry name" value="ISTHMIN-2"/>
    <property type="match status" value="1"/>
</dbReference>
<comment type="similarity">
    <text evidence="2">Belongs to the isthmin family.</text>
</comment>
<reference evidence="9" key="2">
    <citation type="submission" date="2025-08" db="UniProtKB">
        <authorList>
            <consortium name="Ensembl"/>
        </authorList>
    </citation>
    <scope>IDENTIFICATION</scope>
</reference>
<feature type="region of interest" description="Disordered" evidence="6">
    <location>
        <begin position="257"/>
        <end position="294"/>
    </location>
</feature>
<dbReference type="InterPro" id="IPR000884">
    <property type="entry name" value="TSP1_rpt"/>
</dbReference>
<feature type="compositionally biased region" description="Acidic residues" evidence="6">
    <location>
        <begin position="269"/>
        <end position="294"/>
    </location>
</feature>
<keyword evidence="3" id="KW-0964">Secreted</keyword>
<evidence type="ECO:0000256" key="1">
    <source>
        <dbReference type="ARBA" id="ARBA00004613"/>
    </source>
</evidence>
<dbReference type="OMA" id="ESRACDL"/>
<evidence type="ECO:0000256" key="5">
    <source>
        <dbReference type="ARBA" id="ARBA00023157"/>
    </source>
</evidence>
<dbReference type="SUPFAM" id="SSF82895">
    <property type="entry name" value="TSP-1 type 1 repeat"/>
    <property type="match status" value="1"/>
</dbReference>
<reference evidence="9" key="3">
    <citation type="submission" date="2025-09" db="UniProtKB">
        <authorList>
            <consortium name="Ensembl"/>
        </authorList>
    </citation>
    <scope>IDENTIFICATION</scope>
</reference>
<keyword evidence="10" id="KW-1185">Reference proteome</keyword>
<dbReference type="EMBL" id="AJFE02026740">
    <property type="status" value="NOT_ANNOTATED_CDS"/>
    <property type="molecule type" value="Genomic_DNA"/>
</dbReference>
<evidence type="ECO:0000256" key="6">
    <source>
        <dbReference type="SAM" id="MobiDB-lite"/>
    </source>
</evidence>
<dbReference type="EMBL" id="AJFE02026739">
    <property type="status" value="NOT_ANNOTATED_CDS"/>
    <property type="molecule type" value="Genomic_DNA"/>
</dbReference>
<feature type="compositionally biased region" description="Basic and acidic residues" evidence="6">
    <location>
        <begin position="257"/>
        <end position="268"/>
    </location>
</feature>
<sequence>MRALRDRPGLLLCVLLLAALLAAAGGLPVKKPRLRGPRPGSLTRLAEVSASPDPRPLKEEEEAPLLPRTHLQAEPHQHGRWTVTEPAAMTPGNATPPRTPEVTPLRLELQKLPGLANTTLSTPNPDTQASASPDPRPLREEEEARLLPRTHLQAELHQHGCWTVTEPAALTPGNATPPRTQEVTPVLLELQKLPELVHATLSTPNPDNQVTIKVVEDPQAEVSIDLLAEPSNPPPQDTLSWLPALWSFLWGDYKGEEKDRAPGEKGEEKEEDEDYPSEEIEGEDQEDKEEDEEEQALWFNGTTDNWDQGWLAPRDWVFKDSVSYDYEPQKEWSPWSPCSGNCSTGKQQRTRPCGYGCTITETRTCDLPSCPGTEDKDTLGLPSEEWKLLAHNATDMHDQDVDSCEKWLNCKSDFLIKYLSQMMRDLPSCPCAYPPEAMDSPVSLQDEHQGRSFRWRDASGPRERLDIYQPTARFCLRSMLSGESSTLAVQHCCYDEDSRLLTRGKGAGMPNLISTDFSPKLHFKFDTTPWILCKGDWSRLHAVLPPNNGRACTDNPLEEEYVAQLQEAKEY</sequence>
<keyword evidence="5" id="KW-1015">Disulfide bond</keyword>
<dbReference type="EMBL" id="AJFE02026736">
    <property type="status" value="NOT_ANNOTATED_CDS"/>
    <property type="molecule type" value="Genomic_DNA"/>
</dbReference>
<feature type="compositionally biased region" description="Polar residues" evidence="6">
    <location>
        <begin position="116"/>
        <end position="131"/>
    </location>
</feature>
<gene>
    <name evidence="9" type="primary">ISM2</name>
</gene>
<dbReference type="PROSITE" id="PS50856">
    <property type="entry name" value="AMOP"/>
    <property type="match status" value="1"/>
</dbReference>
<evidence type="ECO:0000259" key="8">
    <source>
        <dbReference type="PROSITE" id="PS50856"/>
    </source>
</evidence>
<feature type="signal peptide" evidence="7">
    <location>
        <begin position="1"/>
        <end position="26"/>
    </location>
</feature>
<reference evidence="9 10" key="1">
    <citation type="journal article" date="2012" name="Nature">
        <title>The bonobo genome compared with the chimpanzee and human genomes.</title>
        <authorList>
            <person name="Prufer K."/>
            <person name="Munch K."/>
            <person name="Hellmann I."/>
            <person name="Akagi K."/>
            <person name="Miller J.R."/>
            <person name="Walenz B."/>
            <person name="Koren S."/>
            <person name="Sutton G."/>
            <person name="Kodira C."/>
            <person name="Winer R."/>
            <person name="Knight J.R."/>
            <person name="Mullikin J.C."/>
            <person name="Meader S.J."/>
            <person name="Ponting C.P."/>
            <person name="Lunter G."/>
            <person name="Higashino S."/>
            <person name="Hobolth A."/>
            <person name="Dutheil J."/>
            <person name="Karakoc E."/>
            <person name="Alkan C."/>
            <person name="Sajjadian S."/>
            <person name="Catacchio C.R."/>
            <person name="Ventura M."/>
            <person name="Marques-Bonet T."/>
            <person name="Eichler E.E."/>
            <person name="Andre C."/>
            <person name="Atencia R."/>
            <person name="Mugisha L."/>
            <person name="Junhold J."/>
            <person name="Patterson N."/>
            <person name="Siebauer M."/>
            <person name="Good J.M."/>
            <person name="Fischer A."/>
            <person name="Ptak S.E."/>
            <person name="Lachmann M."/>
            <person name="Symer D.E."/>
            <person name="Mailund T."/>
            <person name="Schierup M.H."/>
            <person name="Andres A.M."/>
            <person name="Kelso J."/>
            <person name="Paabo S."/>
        </authorList>
    </citation>
    <scope>NUCLEOTIDE SEQUENCE [LARGE SCALE GENOMIC DNA]</scope>
</reference>
<dbReference type="SMART" id="SM00723">
    <property type="entry name" value="AMOP"/>
    <property type="match status" value="1"/>
</dbReference>
<feature type="domain" description="AMOP" evidence="8">
    <location>
        <begin position="396"/>
        <end position="559"/>
    </location>
</feature>
<protein>
    <submittedName>
        <fullName evidence="9">Isthmin 2</fullName>
    </submittedName>
</protein>
<name>A0A2R9AX37_PANPA</name>
<keyword evidence="4 7" id="KW-0732">Signal</keyword>
<dbReference type="GeneID" id="100994438"/>
<proteinExistence type="inferred from homology"/>
<dbReference type="Ensembl" id="ENSPPAT00000044545.1">
    <property type="protein sequence ID" value="ENSPPAP00000021742.1"/>
    <property type="gene ID" value="ENSPPAG00000034070.1"/>
</dbReference>
<evidence type="ECO:0000313" key="10">
    <source>
        <dbReference type="Proteomes" id="UP000240080"/>
    </source>
</evidence>
<dbReference type="InterPro" id="IPR036383">
    <property type="entry name" value="TSP1_rpt_sf"/>
</dbReference>
<dbReference type="InterPro" id="IPR005533">
    <property type="entry name" value="AMOP_dom"/>
</dbReference>
<dbReference type="Proteomes" id="UP000240080">
    <property type="component" value="Chromosome 14"/>
</dbReference>
<dbReference type="STRING" id="9597.ENSPPAP00000021742"/>
<dbReference type="GeneTree" id="ENSGT00940000162809"/>
<dbReference type="KEGG" id="pps:100994438"/>
<feature type="region of interest" description="Disordered" evidence="6">
    <location>
        <begin position="30"/>
        <end position="78"/>
    </location>
</feature>
<dbReference type="EMBL" id="AJFE02026738">
    <property type="status" value="NOT_ANNOTATED_CDS"/>
    <property type="molecule type" value="Genomic_DNA"/>
</dbReference>
<dbReference type="InterPro" id="IPR051867">
    <property type="entry name" value="Angio_Inhib/Adhesion_GPCR"/>
</dbReference>
<feature type="region of interest" description="Disordered" evidence="6">
    <location>
        <begin position="116"/>
        <end position="141"/>
    </location>
</feature>
<dbReference type="PANTHER" id="PTHR10239:SF28">
    <property type="entry name" value="ISTHMIN-2"/>
    <property type="match status" value="1"/>
</dbReference>
<dbReference type="EMBL" id="AJFE02026737">
    <property type="status" value="NOT_ANNOTATED_CDS"/>
    <property type="molecule type" value="Genomic_DNA"/>
</dbReference>
<dbReference type="CTD" id="145501"/>
<organism evidence="9 10">
    <name type="scientific">Pan paniscus</name>
    <name type="common">Pygmy chimpanzee</name>
    <name type="synonym">Bonobo</name>
    <dbReference type="NCBI Taxonomy" id="9597"/>
    <lineage>
        <taxon>Eukaryota</taxon>
        <taxon>Metazoa</taxon>
        <taxon>Chordata</taxon>
        <taxon>Craniata</taxon>
        <taxon>Vertebrata</taxon>
        <taxon>Euteleostomi</taxon>
        <taxon>Mammalia</taxon>
        <taxon>Eutheria</taxon>
        <taxon>Euarchontoglires</taxon>
        <taxon>Primates</taxon>
        <taxon>Haplorrhini</taxon>
        <taxon>Catarrhini</taxon>
        <taxon>Hominidae</taxon>
        <taxon>Pan</taxon>
    </lineage>
</organism>
<dbReference type="AlphaFoldDB" id="A0A2R9AX37"/>
<evidence type="ECO:0000313" key="9">
    <source>
        <dbReference type="Ensembl" id="ENSPPAP00000021742.1"/>
    </source>
</evidence>
<feature type="chain" id="PRO_5015349844" evidence="7">
    <location>
        <begin position="27"/>
        <end position="571"/>
    </location>
</feature>
<accession>A0A2R9AX37</accession>
<comment type="subcellular location">
    <subcellularLocation>
        <location evidence="1">Secreted</location>
    </subcellularLocation>
</comment>
<dbReference type="GO" id="GO:0005576">
    <property type="term" value="C:extracellular region"/>
    <property type="evidence" value="ECO:0007669"/>
    <property type="project" value="UniProtKB-SubCell"/>
</dbReference>
<evidence type="ECO:0000256" key="4">
    <source>
        <dbReference type="ARBA" id="ARBA00022729"/>
    </source>
</evidence>
<dbReference type="Gene3D" id="2.20.100.10">
    <property type="entry name" value="Thrombospondin type-1 (TSP1) repeat"/>
    <property type="match status" value="1"/>
</dbReference>